<dbReference type="Proteomes" id="UP000029448">
    <property type="component" value="Unassembled WGS sequence"/>
</dbReference>
<dbReference type="AlphaFoldDB" id="A0A094ZE98"/>
<reference evidence="2 3" key="1">
    <citation type="submission" date="2014-06" db="EMBL/GenBank/DDBJ databases">
        <title>Functional and comparative genomic analyses of the Drosophila gut microbiota identify candidate symbiosis factors.</title>
        <authorList>
            <person name="Newell P.D."/>
            <person name="Chaston J.M."/>
            <person name="Douglas A.E."/>
        </authorList>
    </citation>
    <scope>NUCLEOTIDE SEQUENCE [LARGE SCALE GENOMIC DNA]</scope>
    <source>
        <strain evidence="2 3">DmCS_006</strain>
    </source>
</reference>
<dbReference type="PANTHER" id="PTHR12126">
    <property type="entry name" value="NADH-UBIQUINONE OXIDOREDUCTASE 39 KDA SUBUNIT-RELATED"/>
    <property type="match status" value="1"/>
</dbReference>
<gene>
    <name evidence="2" type="ORF">AtDm6_3316</name>
</gene>
<protein>
    <submittedName>
        <fullName evidence="2">NAD-dependent epimerase/dehydratase</fullName>
    </submittedName>
</protein>
<name>A0A094ZE98_9PROT</name>
<dbReference type="SUPFAM" id="SSF51735">
    <property type="entry name" value="NAD(P)-binding Rossmann-fold domains"/>
    <property type="match status" value="1"/>
</dbReference>
<dbReference type="EMBL" id="JOKM01000106">
    <property type="protein sequence ID" value="KGB20951.1"/>
    <property type="molecule type" value="Genomic_DNA"/>
</dbReference>
<dbReference type="GO" id="GO:0044877">
    <property type="term" value="F:protein-containing complex binding"/>
    <property type="evidence" value="ECO:0007669"/>
    <property type="project" value="TreeGrafter"/>
</dbReference>
<dbReference type="Pfam" id="PF01370">
    <property type="entry name" value="Epimerase"/>
    <property type="match status" value="1"/>
</dbReference>
<dbReference type="PANTHER" id="PTHR12126:SF11">
    <property type="entry name" value="NADH DEHYDROGENASE [UBIQUINONE] 1 ALPHA SUBCOMPLEX SUBUNIT 9, MITOCHONDRIAL"/>
    <property type="match status" value="1"/>
</dbReference>
<feature type="domain" description="NAD-dependent epimerase/dehydratase" evidence="1">
    <location>
        <begin position="17"/>
        <end position="223"/>
    </location>
</feature>
<sequence>MREAEGFLGMSTGKIATVLGGNGFVGQYVVQNLAEAGYTVRVASRRPDRATLLRPLGRVGQIAPFYASVLDDASVACVVEGASIVVNLVGVLGSTSRQGLEAVNVLGAERVARLSAAAGVDSFVQMSALGASPSAASAYGRSRAAGEDAVRRHIPHASIVRPSIIFGPEDHFFNLFGTMARYLPILPVYGANTRVQPVFVGDVAQALARIALDTTLAGKIWSLGGPEVLTMRQIYQWVLKETQRDRLLFTVPSALASLQASIFERLPGKLITRDQLRMLSEDNVVPPDQPGFEELGIAPRSIENTVPFYLDRYRAGGGRSGVMVPE</sequence>
<evidence type="ECO:0000313" key="3">
    <source>
        <dbReference type="Proteomes" id="UP000029448"/>
    </source>
</evidence>
<dbReference type="Gene3D" id="3.40.50.720">
    <property type="entry name" value="NAD(P)-binding Rossmann-like Domain"/>
    <property type="match status" value="1"/>
</dbReference>
<dbReference type="InterPro" id="IPR001509">
    <property type="entry name" value="Epimerase_deHydtase"/>
</dbReference>
<dbReference type="CDD" id="cd05271">
    <property type="entry name" value="NDUFA9_like_SDR_a"/>
    <property type="match status" value="1"/>
</dbReference>
<keyword evidence="3" id="KW-1185">Reference proteome</keyword>
<dbReference type="InterPro" id="IPR051207">
    <property type="entry name" value="ComplexI_NDUFA9_subunit"/>
</dbReference>
<organism evidence="2 3">
    <name type="scientific">Acetobacter tropicalis</name>
    <dbReference type="NCBI Taxonomy" id="104102"/>
    <lineage>
        <taxon>Bacteria</taxon>
        <taxon>Pseudomonadati</taxon>
        <taxon>Pseudomonadota</taxon>
        <taxon>Alphaproteobacteria</taxon>
        <taxon>Acetobacterales</taxon>
        <taxon>Acetobacteraceae</taxon>
        <taxon>Acetobacter</taxon>
    </lineage>
</organism>
<accession>A0A094ZE98</accession>
<evidence type="ECO:0000313" key="2">
    <source>
        <dbReference type="EMBL" id="KGB20951.1"/>
    </source>
</evidence>
<dbReference type="STRING" id="104102.AtDm6_3316"/>
<dbReference type="InterPro" id="IPR036291">
    <property type="entry name" value="NAD(P)-bd_dom_sf"/>
</dbReference>
<evidence type="ECO:0000259" key="1">
    <source>
        <dbReference type="Pfam" id="PF01370"/>
    </source>
</evidence>
<dbReference type="PATRIC" id="fig|104102.7.peg.3271"/>
<comment type="caution">
    <text evidence="2">The sequence shown here is derived from an EMBL/GenBank/DDBJ whole genome shotgun (WGS) entry which is preliminary data.</text>
</comment>
<proteinExistence type="predicted"/>